<dbReference type="SUPFAM" id="SSF57535">
    <property type="entry name" value="Complement control module/SCR domain"/>
    <property type="match status" value="3"/>
</dbReference>
<feature type="disulfide bond" evidence="4">
    <location>
        <begin position="179"/>
        <end position="206"/>
    </location>
</feature>
<feature type="compositionally biased region" description="Low complexity" evidence="5">
    <location>
        <begin position="267"/>
        <end position="279"/>
    </location>
</feature>
<evidence type="ECO:0000256" key="4">
    <source>
        <dbReference type="PROSITE-ProRule" id="PRU00302"/>
    </source>
</evidence>
<evidence type="ECO:0000256" key="3">
    <source>
        <dbReference type="ARBA" id="ARBA00023157"/>
    </source>
</evidence>
<dbReference type="AlphaFoldDB" id="A0A8C2WE93"/>
<dbReference type="InterPro" id="IPR035976">
    <property type="entry name" value="Sushi/SCR/CCP_sf"/>
</dbReference>
<keyword evidence="4" id="KW-0768">Sushi</keyword>
<feature type="disulfide bond" evidence="4">
    <location>
        <begin position="150"/>
        <end position="193"/>
    </location>
</feature>
<sequence length="344" mass="36593">MDPSPDTCGRRRVALLLFLHLLVPKAAADCPKPQGRVNIVLTNEALLMNDFPEGVDVTLECANGYVIESGSGSMTCVDEKWTEPDLTCKKKDCGTPKPQPNMSFNISAGTLFGAVMKVVCDKGFQVDGSSYKQCYASGWSGRAKCGIVTCDEPGEVTNGRSSWESQDKPKYGEIIQYVCNEGYALVGGNSAVCSETGEYDSLPPACEEEEMATPRGSTPPAQEVTTSTEPSASPTAPRVAGVTTSATPAVSPSVRGGSPFSTAEGKATTTSQTSMASSSLPGEHFGAVDTNKDIGYMPVIVSVICVTLVVCIVALFLHKFLLKRKGSYDTREDLKPELLQFQNL</sequence>
<dbReference type="PROSITE" id="PS50923">
    <property type="entry name" value="SUSHI"/>
    <property type="match status" value="3"/>
</dbReference>
<dbReference type="Ensembl" id="ENSCLMT00005000165.1">
    <property type="protein sequence ID" value="ENSCLMP00005000155.1"/>
    <property type="gene ID" value="ENSCLMG00005000131.1"/>
</dbReference>
<proteinExistence type="predicted"/>
<dbReference type="InterPro" id="IPR000436">
    <property type="entry name" value="Sushi_SCR_CCP_dom"/>
</dbReference>
<feature type="signal peptide" evidence="7">
    <location>
        <begin position="1"/>
        <end position="28"/>
    </location>
</feature>
<feature type="compositionally biased region" description="Low complexity" evidence="5">
    <location>
        <begin position="225"/>
        <end position="237"/>
    </location>
</feature>
<dbReference type="RefSeq" id="XP_034388967.1">
    <property type="nucleotide sequence ID" value="XM_034533076.1"/>
</dbReference>
<dbReference type="Proteomes" id="UP000694565">
    <property type="component" value="Unplaced"/>
</dbReference>
<dbReference type="InterPro" id="IPR051277">
    <property type="entry name" value="SEZ6_CSMD_C4BPB_Regulators"/>
</dbReference>
<keyword evidence="6" id="KW-1133">Transmembrane helix</keyword>
<evidence type="ECO:0000256" key="1">
    <source>
        <dbReference type="ARBA" id="ARBA00022729"/>
    </source>
</evidence>
<organism evidence="9 10">
    <name type="scientific">Cyclopterus lumpus</name>
    <name type="common">Lumpsucker</name>
    <dbReference type="NCBI Taxonomy" id="8103"/>
    <lineage>
        <taxon>Eukaryota</taxon>
        <taxon>Metazoa</taxon>
        <taxon>Chordata</taxon>
        <taxon>Craniata</taxon>
        <taxon>Vertebrata</taxon>
        <taxon>Euteleostomi</taxon>
        <taxon>Actinopterygii</taxon>
        <taxon>Neopterygii</taxon>
        <taxon>Teleostei</taxon>
        <taxon>Neoteleostei</taxon>
        <taxon>Acanthomorphata</taxon>
        <taxon>Eupercaria</taxon>
        <taxon>Perciformes</taxon>
        <taxon>Cottioidei</taxon>
        <taxon>Cottales</taxon>
        <taxon>Cyclopteridae</taxon>
        <taxon>Cyclopterus</taxon>
    </lineage>
</organism>
<evidence type="ECO:0000256" key="7">
    <source>
        <dbReference type="SAM" id="SignalP"/>
    </source>
</evidence>
<evidence type="ECO:0000259" key="8">
    <source>
        <dbReference type="PROSITE" id="PS50923"/>
    </source>
</evidence>
<gene>
    <name evidence="9" type="primary">im:7151449</name>
</gene>
<dbReference type="KEGG" id="clum:117730980"/>
<keyword evidence="10" id="KW-1185">Reference proteome</keyword>
<keyword evidence="2" id="KW-0677">Repeat</keyword>
<dbReference type="OrthoDB" id="8961654at2759"/>
<evidence type="ECO:0000313" key="10">
    <source>
        <dbReference type="Proteomes" id="UP000694565"/>
    </source>
</evidence>
<feature type="compositionally biased region" description="Polar residues" evidence="5">
    <location>
        <begin position="215"/>
        <end position="224"/>
    </location>
</feature>
<keyword evidence="3 4" id="KW-1015">Disulfide bond</keyword>
<dbReference type="Pfam" id="PF00084">
    <property type="entry name" value="Sushi"/>
    <property type="match status" value="3"/>
</dbReference>
<keyword evidence="1 7" id="KW-0732">Signal</keyword>
<keyword evidence="6" id="KW-0812">Transmembrane</keyword>
<feature type="region of interest" description="Disordered" evidence="5">
    <location>
        <begin position="207"/>
        <end position="280"/>
    </location>
</feature>
<name>A0A8C2WE93_CYCLU</name>
<evidence type="ECO:0000256" key="6">
    <source>
        <dbReference type="SAM" id="Phobius"/>
    </source>
</evidence>
<dbReference type="GeneID" id="117730980"/>
<dbReference type="GeneTree" id="ENSGT00940000161110"/>
<accession>A0A8C2WE93</accession>
<feature type="chain" id="PRO_5034413110" description="Sushi domain-containing protein" evidence="7">
    <location>
        <begin position="29"/>
        <end position="344"/>
    </location>
</feature>
<dbReference type="CDD" id="cd00033">
    <property type="entry name" value="CCP"/>
    <property type="match status" value="2"/>
</dbReference>
<comment type="caution">
    <text evidence="4">Lacks conserved residue(s) required for the propagation of feature annotation.</text>
</comment>
<dbReference type="SMART" id="SM00032">
    <property type="entry name" value="CCP"/>
    <property type="match status" value="3"/>
</dbReference>
<feature type="transmembrane region" description="Helical" evidence="6">
    <location>
        <begin position="295"/>
        <end position="317"/>
    </location>
</feature>
<feature type="disulfide bond" evidence="4">
    <location>
        <begin position="61"/>
        <end position="88"/>
    </location>
</feature>
<feature type="domain" description="Sushi" evidence="8">
    <location>
        <begin position="28"/>
        <end position="90"/>
    </location>
</feature>
<feature type="domain" description="Sushi" evidence="8">
    <location>
        <begin position="148"/>
        <end position="208"/>
    </location>
</feature>
<reference evidence="9" key="1">
    <citation type="submission" date="2025-08" db="UniProtKB">
        <authorList>
            <consortium name="Ensembl"/>
        </authorList>
    </citation>
    <scope>IDENTIFICATION</scope>
</reference>
<evidence type="ECO:0000256" key="5">
    <source>
        <dbReference type="SAM" id="MobiDB-lite"/>
    </source>
</evidence>
<keyword evidence="6" id="KW-0472">Membrane</keyword>
<protein>
    <recommendedName>
        <fullName evidence="8">Sushi domain-containing protein</fullName>
    </recommendedName>
</protein>
<dbReference type="PANTHER" id="PTHR45656:SF4">
    <property type="entry name" value="PROTEIN CBR-CLEC-78"/>
    <property type="match status" value="1"/>
</dbReference>
<feature type="domain" description="Sushi" evidence="8">
    <location>
        <begin position="91"/>
        <end position="147"/>
    </location>
</feature>
<dbReference type="PANTHER" id="PTHR45656">
    <property type="entry name" value="PROTEIN CBR-CLEC-78"/>
    <property type="match status" value="1"/>
</dbReference>
<reference evidence="9" key="2">
    <citation type="submission" date="2025-09" db="UniProtKB">
        <authorList>
            <consortium name="Ensembl"/>
        </authorList>
    </citation>
    <scope>IDENTIFICATION</scope>
</reference>
<evidence type="ECO:0000256" key="2">
    <source>
        <dbReference type="ARBA" id="ARBA00022737"/>
    </source>
</evidence>
<dbReference type="Gene3D" id="2.10.70.10">
    <property type="entry name" value="Complement Module, domain 1"/>
    <property type="match status" value="3"/>
</dbReference>
<evidence type="ECO:0000313" key="9">
    <source>
        <dbReference type="Ensembl" id="ENSCLMP00005000155.1"/>
    </source>
</evidence>